<name>A0A9Q1IJQ2_SYNKA</name>
<gene>
    <name evidence="2" type="ORF">SKAU_G00322750</name>
</gene>
<reference evidence="2" key="1">
    <citation type="journal article" date="2023" name="Science">
        <title>Genome structures resolve the early diversification of teleost fishes.</title>
        <authorList>
            <person name="Parey E."/>
            <person name="Louis A."/>
            <person name="Montfort J."/>
            <person name="Bouchez O."/>
            <person name="Roques C."/>
            <person name="Iampietro C."/>
            <person name="Lluch J."/>
            <person name="Castinel A."/>
            <person name="Donnadieu C."/>
            <person name="Desvignes T."/>
            <person name="Floi Bucao C."/>
            <person name="Jouanno E."/>
            <person name="Wen M."/>
            <person name="Mejri S."/>
            <person name="Dirks R."/>
            <person name="Jansen H."/>
            <person name="Henkel C."/>
            <person name="Chen W.J."/>
            <person name="Zahm M."/>
            <person name="Cabau C."/>
            <person name="Klopp C."/>
            <person name="Thompson A.W."/>
            <person name="Robinson-Rechavi M."/>
            <person name="Braasch I."/>
            <person name="Lecointre G."/>
            <person name="Bobe J."/>
            <person name="Postlethwait J.H."/>
            <person name="Berthelot C."/>
            <person name="Roest Crollius H."/>
            <person name="Guiguen Y."/>
        </authorList>
    </citation>
    <scope>NUCLEOTIDE SEQUENCE</scope>
    <source>
        <strain evidence="2">WJC10195</strain>
    </source>
</reference>
<organism evidence="2 3">
    <name type="scientific">Synaphobranchus kaupii</name>
    <name type="common">Kaup's arrowtooth eel</name>
    <dbReference type="NCBI Taxonomy" id="118154"/>
    <lineage>
        <taxon>Eukaryota</taxon>
        <taxon>Metazoa</taxon>
        <taxon>Chordata</taxon>
        <taxon>Craniata</taxon>
        <taxon>Vertebrata</taxon>
        <taxon>Euteleostomi</taxon>
        <taxon>Actinopterygii</taxon>
        <taxon>Neopterygii</taxon>
        <taxon>Teleostei</taxon>
        <taxon>Anguilliformes</taxon>
        <taxon>Synaphobranchidae</taxon>
        <taxon>Synaphobranchus</taxon>
    </lineage>
</organism>
<protein>
    <submittedName>
        <fullName evidence="2">Uncharacterized protein</fullName>
    </submittedName>
</protein>
<comment type="caution">
    <text evidence="2">The sequence shown here is derived from an EMBL/GenBank/DDBJ whole genome shotgun (WGS) entry which is preliminary data.</text>
</comment>
<dbReference type="AlphaFoldDB" id="A0A9Q1IJQ2"/>
<keyword evidence="3" id="KW-1185">Reference proteome</keyword>
<dbReference type="EMBL" id="JAINUF010000014">
    <property type="protein sequence ID" value="KAJ8342347.1"/>
    <property type="molecule type" value="Genomic_DNA"/>
</dbReference>
<dbReference type="Proteomes" id="UP001152622">
    <property type="component" value="Chromosome 14"/>
</dbReference>
<evidence type="ECO:0000313" key="2">
    <source>
        <dbReference type="EMBL" id="KAJ8342347.1"/>
    </source>
</evidence>
<evidence type="ECO:0000256" key="1">
    <source>
        <dbReference type="SAM" id="MobiDB-lite"/>
    </source>
</evidence>
<accession>A0A9Q1IJQ2</accession>
<feature type="region of interest" description="Disordered" evidence="1">
    <location>
        <begin position="72"/>
        <end position="107"/>
    </location>
</feature>
<sequence length="137" mass="15066">MRFNPSGAGMCTHAAEGLLRLSASFAYRAQRRPPWRGVNWRLLRSARQRYPGLMKAQGPALSSSLPFGRGFDPFPIIPPPRQAGQSPRCPQRPGHVQGDLTQWPPSKMGSAAGLIQDLVSHEPAQSQCRANMPLKKI</sequence>
<evidence type="ECO:0000313" key="3">
    <source>
        <dbReference type="Proteomes" id="UP001152622"/>
    </source>
</evidence>
<proteinExistence type="predicted"/>